<evidence type="ECO:0000256" key="2">
    <source>
        <dbReference type="ARBA" id="ARBA00008999"/>
    </source>
</evidence>
<dbReference type="Pfam" id="PF01509">
    <property type="entry name" value="TruB_N"/>
    <property type="match status" value="1"/>
</dbReference>
<dbReference type="Gene3D" id="3.30.2350.10">
    <property type="entry name" value="Pseudouridine synthase"/>
    <property type="match status" value="1"/>
</dbReference>
<dbReference type="InterPro" id="IPR020103">
    <property type="entry name" value="PsdUridine_synth_cat_dom_sf"/>
</dbReference>
<comment type="caution">
    <text evidence="8">The sequence shown here is derived from an EMBL/GenBank/DDBJ whole genome shotgun (WGS) entry which is preliminary data.</text>
</comment>
<keyword evidence="9" id="KW-1185">Reference proteome</keyword>
<evidence type="ECO:0000256" key="1">
    <source>
        <dbReference type="ARBA" id="ARBA00001166"/>
    </source>
</evidence>
<proteinExistence type="inferred from homology"/>
<dbReference type="HAMAP" id="MF_01080">
    <property type="entry name" value="TruB_bact"/>
    <property type="match status" value="1"/>
</dbReference>
<dbReference type="EC" id="5.4.99.25" evidence="3"/>
<dbReference type="GO" id="GO:0006400">
    <property type="term" value="P:tRNA modification"/>
    <property type="evidence" value="ECO:0007669"/>
    <property type="project" value="TreeGrafter"/>
</dbReference>
<feature type="region of interest" description="Disordered" evidence="6">
    <location>
        <begin position="122"/>
        <end position="156"/>
    </location>
</feature>
<evidence type="ECO:0000259" key="7">
    <source>
        <dbReference type="Pfam" id="PF01509"/>
    </source>
</evidence>
<dbReference type="PANTHER" id="PTHR13767:SF2">
    <property type="entry name" value="PSEUDOURIDYLATE SYNTHASE TRUB1"/>
    <property type="match status" value="1"/>
</dbReference>
<dbReference type="Proteomes" id="UP000726737">
    <property type="component" value="Unassembled WGS sequence"/>
</dbReference>
<dbReference type="GO" id="GO:0005634">
    <property type="term" value="C:nucleus"/>
    <property type="evidence" value="ECO:0007669"/>
    <property type="project" value="TreeGrafter"/>
</dbReference>
<evidence type="ECO:0000313" key="8">
    <source>
        <dbReference type="EMBL" id="KAG0260615.1"/>
    </source>
</evidence>
<dbReference type="InterPro" id="IPR014780">
    <property type="entry name" value="tRNA_psdUridine_synth_TruB"/>
</dbReference>
<dbReference type="PANTHER" id="PTHR13767">
    <property type="entry name" value="TRNA-PSEUDOURIDINE SYNTHASE"/>
    <property type="match status" value="1"/>
</dbReference>
<keyword evidence="5" id="KW-0413">Isomerase</keyword>
<evidence type="ECO:0000313" key="9">
    <source>
        <dbReference type="Proteomes" id="UP000726737"/>
    </source>
</evidence>
<comment type="catalytic activity">
    <reaction evidence="1">
        <text>a uridine in mRNA = a pseudouridine in mRNA</text>
        <dbReference type="Rhea" id="RHEA:56644"/>
        <dbReference type="Rhea" id="RHEA-COMP:14658"/>
        <dbReference type="Rhea" id="RHEA-COMP:14659"/>
        <dbReference type="ChEBI" id="CHEBI:65314"/>
        <dbReference type="ChEBI" id="CHEBI:65315"/>
    </reaction>
</comment>
<feature type="region of interest" description="Disordered" evidence="6">
    <location>
        <begin position="308"/>
        <end position="335"/>
    </location>
</feature>
<sequence length="906" mass="99642">MVQQGAQLKVSCDPGVIQGLPGQQCIMQAEDSFHIWSINVLSGTDSLSAVDVLEEYPQANAATATTTAGHDAQISISSSNEHSHPSLVTNSFTIDPSTSATVAAVPVCNLLPTYTNIEDYDSQSTFSSIPSSPPPPRGESPVLSLNMDSQRRQTRSRLDDATFQLAMQGCEQHQEDSKEREEEKEQPIRVLQSILKKTRPILSHRHPIHSYLDSMLQYQHQYQQQTLTHFQKPQQLQHQKHSPHNHQQLCLSASLLNIDHAASSTELRPLPTPPAVKSVRWASHDEVVEIENVDDLLELGYFDDHDSDFEWDGQNDSWSDLDESGTESEDEKESVETGYPLGLYHNQYQHQVYAQEEDEEESLIAEDELIQRLSAQSIMPRTSFTSQPPHTQQPQEPKRLTANTDAVNIATASMAPQLDRQKILAEVAERKRNGVGAFARRSEQDAAIVGESSGTASVTSSSSSSLHSFPTFSAGSLATSLTRGESQEYVHTPPPMRITTNVSATLRTGMRTSPDIMMERWKQDRYRFRSGTSAMDPSKVDVPVAAPHRDPLGSRTTRAAKSVNVWAYSAIPNSTNTATGTHSPLTGLFAVNKPTGITSTTIVDYLQHVCKCNRTHPFVEQVLKLDESKRAKRGLVKIGHGGTLDPLARGVVVVGMGSGCKKLHGMSASSKVYIAEGRLGFSTTTLDSTGSLIEQKPTDHVTKDSLMQVLNAFKGKISQTPPLYSALSMDGKRLYDYARENLPLPREIPTREIQIYSLDLLSFPDSNTVPDPNLCQHGFLNGNVQSVETSTPASPGPIQRLELPNGFKLKPFVHDPNHKHGYVPIPSTPKGLFFHIRVHCSSGTYIRTLIADIAAQLGTVGHMTDLLRVEQSGFKLGDAATLEFDQCDDIEVVADAIRAGNKIQEA</sequence>
<gene>
    <name evidence="8" type="ORF">BG011_001744</name>
</gene>
<protein>
    <recommendedName>
        <fullName evidence="3">tRNA pseudouridine(55) synthase</fullName>
        <ecNumber evidence="3">5.4.99.25</ecNumber>
    </recommendedName>
</protein>
<accession>A0A9P6U5M7</accession>
<evidence type="ECO:0000256" key="3">
    <source>
        <dbReference type="ARBA" id="ARBA00012787"/>
    </source>
</evidence>
<dbReference type="GO" id="GO:0003723">
    <property type="term" value="F:RNA binding"/>
    <property type="evidence" value="ECO:0007669"/>
    <property type="project" value="InterPro"/>
</dbReference>
<evidence type="ECO:0000256" key="4">
    <source>
        <dbReference type="ARBA" id="ARBA00022694"/>
    </source>
</evidence>
<dbReference type="EMBL" id="JAAAJA010000149">
    <property type="protein sequence ID" value="KAG0260615.1"/>
    <property type="molecule type" value="Genomic_DNA"/>
</dbReference>
<dbReference type="GO" id="GO:1990481">
    <property type="term" value="P:mRNA pseudouridine synthesis"/>
    <property type="evidence" value="ECO:0007669"/>
    <property type="project" value="TreeGrafter"/>
</dbReference>
<dbReference type="OrthoDB" id="9995526at2759"/>
<dbReference type="GO" id="GO:0160148">
    <property type="term" value="F:tRNA pseudouridine(55) synthase activity"/>
    <property type="evidence" value="ECO:0007669"/>
    <property type="project" value="UniProtKB-EC"/>
</dbReference>
<name>A0A9P6U5M7_9FUNG</name>
<comment type="similarity">
    <text evidence="2">Belongs to the pseudouridine synthase TruB family.</text>
</comment>
<feature type="region of interest" description="Disordered" evidence="6">
    <location>
        <begin position="532"/>
        <end position="554"/>
    </location>
</feature>
<feature type="compositionally biased region" description="Acidic residues" evidence="6">
    <location>
        <begin position="308"/>
        <end position="333"/>
    </location>
</feature>
<dbReference type="AlphaFoldDB" id="A0A9P6U5M7"/>
<dbReference type="SUPFAM" id="SSF55120">
    <property type="entry name" value="Pseudouridine synthase"/>
    <property type="match status" value="1"/>
</dbReference>
<evidence type="ECO:0000256" key="5">
    <source>
        <dbReference type="ARBA" id="ARBA00023235"/>
    </source>
</evidence>
<keyword evidence="4" id="KW-0819">tRNA processing</keyword>
<evidence type="ECO:0000256" key="6">
    <source>
        <dbReference type="SAM" id="MobiDB-lite"/>
    </source>
</evidence>
<organism evidence="8 9">
    <name type="scientific">Mortierella polycephala</name>
    <dbReference type="NCBI Taxonomy" id="41804"/>
    <lineage>
        <taxon>Eukaryota</taxon>
        <taxon>Fungi</taxon>
        <taxon>Fungi incertae sedis</taxon>
        <taxon>Mucoromycota</taxon>
        <taxon>Mortierellomycotina</taxon>
        <taxon>Mortierellomycetes</taxon>
        <taxon>Mortierellales</taxon>
        <taxon>Mortierellaceae</taxon>
        <taxon>Mortierella</taxon>
    </lineage>
</organism>
<dbReference type="InterPro" id="IPR002501">
    <property type="entry name" value="PsdUridine_synth_N"/>
</dbReference>
<reference evidence="8" key="1">
    <citation type="journal article" date="2020" name="Fungal Divers.">
        <title>Resolving the Mortierellaceae phylogeny through synthesis of multi-gene phylogenetics and phylogenomics.</title>
        <authorList>
            <person name="Vandepol N."/>
            <person name="Liber J."/>
            <person name="Desiro A."/>
            <person name="Na H."/>
            <person name="Kennedy M."/>
            <person name="Barry K."/>
            <person name="Grigoriev I.V."/>
            <person name="Miller A.N."/>
            <person name="O'Donnell K."/>
            <person name="Stajich J.E."/>
            <person name="Bonito G."/>
        </authorList>
    </citation>
    <scope>NUCLEOTIDE SEQUENCE</scope>
    <source>
        <strain evidence="8">KOD948</strain>
    </source>
</reference>
<feature type="domain" description="Pseudouridine synthase II N-terminal" evidence="7">
    <location>
        <begin position="634"/>
        <end position="766"/>
    </location>
</feature>